<name>A0A1B7Z8W8_9FLAO</name>
<proteinExistence type="predicted"/>
<sequence>MKWLIWQTTSGQASEELKRDSTLNSTQALESGRLAAEYLNLDYFLKYYFKLLFYCKTMN</sequence>
<keyword evidence="2" id="KW-1185">Reference proteome</keyword>
<evidence type="ECO:0000313" key="1">
    <source>
        <dbReference type="EMBL" id="OBR39143.1"/>
    </source>
</evidence>
<dbReference type="STRING" id="1836467.BTR34_16635"/>
<organism evidence="1 2">
    <name type="scientific">Maribacter hydrothermalis</name>
    <dbReference type="NCBI Taxonomy" id="1836467"/>
    <lineage>
        <taxon>Bacteria</taxon>
        <taxon>Pseudomonadati</taxon>
        <taxon>Bacteroidota</taxon>
        <taxon>Flavobacteriia</taxon>
        <taxon>Flavobacteriales</taxon>
        <taxon>Flavobacteriaceae</taxon>
        <taxon>Maribacter</taxon>
    </lineage>
</organism>
<dbReference type="EMBL" id="LZFP01000012">
    <property type="protein sequence ID" value="OBR39143.1"/>
    <property type="molecule type" value="Genomic_DNA"/>
</dbReference>
<accession>A0A1B7Z8W8</accession>
<comment type="caution">
    <text evidence="1">The sequence shown here is derived from an EMBL/GenBank/DDBJ whole genome shotgun (WGS) entry which is preliminary data.</text>
</comment>
<evidence type="ECO:0000313" key="2">
    <source>
        <dbReference type="Proteomes" id="UP000092164"/>
    </source>
</evidence>
<dbReference type="Proteomes" id="UP000092164">
    <property type="component" value="Unassembled WGS sequence"/>
</dbReference>
<gene>
    <name evidence="1" type="ORF">A9200_05640</name>
</gene>
<reference evidence="2" key="1">
    <citation type="submission" date="2016-06" db="EMBL/GenBank/DDBJ databases">
        <authorList>
            <person name="Zhan P."/>
        </authorList>
    </citation>
    <scope>NUCLEOTIDE SEQUENCE [LARGE SCALE GENOMIC DNA]</scope>
    <source>
        <strain evidence="2">T28</strain>
    </source>
</reference>
<dbReference type="AlphaFoldDB" id="A0A1B7Z8W8"/>
<protein>
    <submittedName>
        <fullName evidence="1">Uncharacterized protein</fullName>
    </submittedName>
</protein>
<dbReference type="KEGG" id="mart:BTR34_16635"/>